<keyword evidence="4" id="KW-1185">Reference proteome</keyword>
<feature type="compositionally biased region" description="Polar residues" evidence="1">
    <location>
        <begin position="1"/>
        <end position="29"/>
    </location>
</feature>
<reference evidence="3 4" key="1">
    <citation type="submission" date="2020-08" db="EMBL/GenBank/DDBJ databases">
        <title>Above-ground endophytic microbial communities from plants in different locations in the United States.</title>
        <authorList>
            <person name="Frank C."/>
        </authorList>
    </citation>
    <scope>NUCLEOTIDE SEQUENCE [LARGE SCALE GENOMIC DNA]</scope>
    <source>
        <strain evidence="3 4">WP4_2_2</strain>
    </source>
</reference>
<protein>
    <submittedName>
        <fullName evidence="3">Cytochrome oxidase Cu insertion factor (SCO1/SenC/PrrC family)</fullName>
    </submittedName>
</protein>
<feature type="transmembrane region" description="Helical" evidence="2">
    <location>
        <begin position="41"/>
        <end position="64"/>
    </location>
</feature>
<organism evidence="3 4">
    <name type="scientific">Paraburkholderia bannensis</name>
    <dbReference type="NCBI Taxonomy" id="765414"/>
    <lineage>
        <taxon>Bacteria</taxon>
        <taxon>Pseudomonadati</taxon>
        <taxon>Pseudomonadota</taxon>
        <taxon>Betaproteobacteria</taxon>
        <taxon>Burkholderiales</taxon>
        <taxon>Burkholderiaceae</taxon>
        <taxon>Paraburkholderia</taxon>
    </lineage>
</organism>
<name>A0A7W9TTL8_9BURK</name>
<sequence length="226" mass="24938">MSTHSPDTTHNAQKAHTTQDLRNAAQQGGPQPKGSWRRGRWMLFLIALICGAPIALSYFTYYVVKPKGGSTSYGTLIEPQRPIPSALTVTGDDGRAVPLDSLRGRWLMISVDGGACDEACVHKLYFMRQVRATQGAERERVLTLWLRTDDANVPAVVKSAYPDTRMLRADPAAVAAWLPATGTTHDTDHIYLVDPNGNLMMRFPDHPDPSKIKQDVTKLLKWSSIG</sequence>
<feature type="region of interest" description="Disordered" evidence="1">
    <location>
        <begin position="1"/>
        <end position="35"/>
    </location>
</feature>
<dbReference type="AlphaFoldDB" id="A0A7W9TTL8"/>
<keyword evidence="2" id="KW-0812">Transmembrane</keyword>
<gene>
    <name evidence="3" type="ORF">F4827_001077</name>
</gene>
<keyword evidence="2" id="KW-0472">Membrane</keyword>
<proteinExistence type="predicted"/>
<dbReference type="Gene3D" id="3.40.30.10">
    <property type="entry name" value="Glutaredoxin"/>
    <property type="match status" value="1"/>
</dbReference>
<evidence type="ECO:0000256" key="1">
    <source>
        <dbReference type="SAM" id="MobiDB-lite"/>
    </source>
</evidence>
<evidence type="ECO:0000256" key="2">
    <source>
        <dbReference type="SAM" id="Phobius"/>
    </source>
</evidence>
<evidence type="ECO:0000313" key="4">
    <source>
        <dbReference type="Proteomes" id="UP000571554"/>
    </source>
</evidence>
<accession>A0A7W9TTL8</accession>
<evidence type="ECO:0000313" key="3">
    <source>
        <dbReference type="EMBL" id="MBB6101251.1"/>
    </source>
</evidence>
<dbReference type="Proteomes" id="UP000571554">
    <property type="component" value="Unassembled WGS sequence"/>
</dbReference>
<comment type="caution">
    <text evidence="3">The sequence shown here is derived from an EMBL/GenBank/DDBJ whole genome shotgun (WGS) entry which is preliminary data.</text>
</comment>
<keyword evidence="2" id="KW-1133">Transmembrane helix</keyword>
<dbReference type="SUPFAM" id="SSF52833">
    <property type="entry name" value="Thioredoxin-like"/>
    <property type="match status" value="1"/>
</dbReference>
<dbReference type="InterPro" id="IPR036249">
    <property type="entry name" value="Thioredoxin-like_sf"/>
</dbReference>
<dbReference type="EMBL" id="JACHBW010000002">
    <property type="protein sequence ID" value="MBB6101251.1"/>
    <property type="molecule type" value="Genomic_DNA"/>
</dbReference>